<dbReference type="EMBL" id="CM055095">
    <property type="protein sequence ID" value="KAJ7558631.1"/>
    <property type="molecule type" value="Genomic_DNA"/>
</dbReference>
<dbReference type="Proteomes" id="UP001162992">
    <property type="component" value="Chromosome 4"/>
</dbReference>
<reference evidence="2" key="1">
    <citation type="journal article" date="2024" name="Proc. Natl. Acad. Sci. U.S.A.">
        <title>Extraordinary preservation of gene collinearity over three hundred million years revealed in homosporous lycophytes.</title>
        <authorList>
            <person name="Li C."/>
            <person name="Wickell D."/>
            <person name="Kuo L.Y."/>
            <person name="Chen X."/>
            <person name="Nie B."/>
            <person name="Liao X."/>
            <person name="Peng D."/>
            <person name="Ji J."/>
            <person name="Jenkins J."/>
            <person name="Williams M."/>
            <person name="Shu S."/>
            <person name="Plott C."/>
            <person name="Barry K."/>
            <person name="Rajasekar S."/>
            <person name="Grimwood J."/>
            <person name="Han X."/>
            <person name="Sun S."/>
            <person name="Hou Z."/>
            <person name="He W."/>
            <person name="Dai G."/>
            <person name="Sun C."/>
            <person name="Schmutz J."/>
            <person name="Leebens-Mack J.H."/>
            <person name="Li F.W."/>
            <person name="Wang L."/>
        </authorList>
    </citation>
    <scope>NUCLEOTIDE SEQUENCE [LARGE SCALE GENOMIC DNA]</scope>
    <source>
        <strain evidence="2">cv. PW_Plant_1</strain>
    </source>
</reference>
<comment type="caution">
    <text evidence="1">The sequence shown here is derived from an EMBL/GenBank/DDBJ whole genome shotgun (WGS) entry which is preliminary data.</text>
</comment>
<organism evidence="1 2">
    <name type="scientific">Diphasiastrum complanatum</name>
    <name type="common">Issler's clubmoss</name>
    <name type="synonym">Lycopodium complanatum</name>
    <dbReference type="NCBI Taxonomy" id="34168"/>
    <lineage>
        <taxon>Eukaryota</taxon>
        <taxon>Viridiplantae</taxon>
        <taxon>Streptophyta</taxon>
        <taxon>Embryophyta</taxon>
        <taxon>Tracheophyta</taxon>
        <taxon>Lycopodiopsida</taxon>
        <taxon>Lycopodiales</taxon>
        <taxon>Lycopodiaceae</taxon>
        <taxon>Lycopodioideae</taxon>
        <taxon>Diphasiastrum</taxon>
    </lineage>
</organism>
<proteinExistence type="predicted"/>
<evidence type="ECO:0000313" key="2">
    <source>
        <dbReference type="Proteomes" id="UP001162992"/>
    </source>
</evidence>
<evidence type="ECO:0000313" key="1">
    <source>
        <dbReference type="EMBL" id="KAJ7558631.1"/>
    </source>
</evidence>
<name>A0ACC2DWH5_DIPCM</name>
<gene>
    <name evidence="1" type="ORF">O6H91_04G048900</name>
</gene>
<accession>A0ACC2DWH5</accession>
<keyword evidence="2" id="KW-1185">Reference proteome</keyword>
<sequence>MVNSLLPFSLSLSLSLSKLSLLSLITPSSLSPFSLSCYAGVHGRLLVNGPLYYEGLQLAPLSGSANVAHRIAVFLSPLFSTSSPHLLFFRILRNLPSPLQKKPKPSRDYFVFFKLYIV</sequence>
<protein>
    <submittedName>
        <fullName evidence="1">Uncharacterized protein</fullName>
    </submittedName>
</protein>